<dbReference type="GO" id="GO:0030430">
    <property type="term" value="C:host cell cytoplasm"/>
    <property type="evidence" value="ECO:0007669"/>
    <property type="project" value="UniProtKB-SubCell"/>
</dbReference>
<dbReference type="GeneID" id="37619988"/>
<evidence type="ECO:0000256" key="10">
    <source>
        <dbReference type="SAM" id="MobiDB-lite"/>
    </source>
</evidence>
<comment type="function">
    <text evidence="9">Forms the helical nucleocapsid (NC), protecting the genome from nucleases.</text>
</comment>
<protein>
    <recommendedName>
        <fullName evidence="9">Nucleocapsid</fullName>
    </recommendedName>
    <alternativeName>
        <fullName evidence="9">Nucleocapsid protein</fullName>
    </alternativeName>
</protein>
<keyword evidence="8 9" id="KW-0687">Ribonucleoprotein</keyword>
<evidence type="ECO:0000256" key="5">
    <source>
        <dbReference type="ARBA" id="ARBA00022884"/>
    </source>
</evidence>
<organism evidence="11 12">
    <name type="scientific">Antarctic penguin virus B</name>
    <dbReference type="NCBI Taxonomy" id="2006073"/>
    <lineage>
        <taxon>Viruses</taxon>
        <taxon>Riboviria</taxon>
        <taxon>Orthornavirae</taxon>
        <taxon>Negarnaviricota</taxon>
        <taxon>Haploviricotina</taxon>
        <taxon>Monjiviricetes</taxon>
        <taxon>Mononegavirales</taxon>
        <taxon>Paramyxoviridae</taxon>
        <taxon>Avulavirinae</taxon>
        <taxon>Orthoavulavirus</taxon>
        <taxon>Orthoavulavirus kopaiticense</taxon>
        <taxon>Avian orthoavulavirus 18</taxon>
    </lineage>
</organism>
<dbReference type="GO" id="GO:0019029">
    <property type="term" value="C:helical viral capsid"/>
    <property type="evidence" value="ECO:0007669"/>
    <property type="project" value="UniProtKB-KW"/>
</dbReference>
<dbReference type="GO" id="GO:0005198">
    <property type="term" value="F:structural molecule activity"/>
    <property type="evidence" value="ECO:0007669"/>
    <property type="project" value="InterPro"/>
</dbReference>
<dbReference type="EMBL" id="KY452443">
    <property type="protein sequence ID" value="ARU83012.1"/>
    <property type="molecule type" value="Viral_cRNA"/>
</dbReference>
<evidence type="ECO:0000256" key="9">
    <source>
        <dbReference type="RuleBase" id="RU361245"/>
    </source>
</evidence>
<evidence type="ECO:0000256" key="6">
    <source>
        <dbReference type="ARBA" id="ARBA00023086"/>
    </source>
</evidence>
<dbReference type="InterPro" id="IPR002021">
    <property type="entry name" value="Paramyx_ncap"/>
</dbReference>
<comment type="similarity">
    <text evidence="1 9">Belongs to the paramyxoviruses nucleocapsid family.</text>
</comment>
<evidence type="ECO:0000256" key="7">
    <source>
        <dbReference type="ARBA" id="ARBA00023200"/>
    </source>
</evidence>
<feature type="region of interest" description="Disordered" evidence="10">
    <location>
        <begin position="492"/>
        <end position="523"/>
    </location>
</feature>
<dbReference type="KEGG" id="vg:37619988"/>
<name>A0A1Y0KCB8_9MONO</name>
<feature type="compositionally biased region" description="Low complexity" evidence="10">
    <location>
        <begin position="496"/>
        <end position="505"/>
    </location>
</feature>
<comment type="subcellular location">
    <subcellularLocation>
        <location evidence="9">Virion</location>
    </subcellularLocation>
    <subcellularLocation>
        <location evidence="9">Host cytoplasm</location>
    </subcellularLocation>
</comment>
<keyword evidence="5 9" id="KW-0694">RNA-binding</keyword>
<dbReference type="RefSeq" id="YP_009508511.1">
    <property type="nucleotide sequence ID" value="NC_039018.1"/>
</dbReference>
<keyword evidence="6 9" id="KW-0543">Viral nucleoprotein</keyword>
<keyword evidence="12" id="KW-1185">Reference proteome</keyword>
<dbReference type="GO" id="GO:0019013">
    <property type="term" value="C:viral nucleocapsid"/>
    <property type="evidence" value="ECO:0007669"/>
    <property type="project" value="UniProtKB-KW"/>
</dbReference>
<proteinExistence type="inferred from homology"/>
<keyword evidence="3 9" id="KW-0167">Capsid protein</keyword>
<evidence type="ECO:0000313" key="12">
    <source>
        <dbReference type="Proteomes" id="UP000240817"/>
    </source>
</evidence>
<comment type="subunit">
    <text evidence="9">Homomultimer; forms the nucleocapsid. Binds to the viral genomic RNA. N0 interacts with the phosphoprotein (via N-terminus); this interaction allows P to chaperon N0 to avoid N polymerization before encapsidation. Interacts as N-RNA template with the phosphoprotein (via C-terminus); this interaction positions the polymerase on the template.</text>
</comment>
<sequence length="523" mass="57572">MILRIITGRSRYSRGRDREQTYSANHSILNMSSIFSEYDKFLECQTHPVSRAMPTEGGGALKIEIPVFVLNSDDPELRWRFTCFVLRLALSESANRPLRQGALISVLCAHAQVMKTYVSLAAQSGEAVITILEIDDFEDKIPVFNNRSGITEERASRLAMIAEDLPRACTNETPFVNGNTENDPPEDASDVLDRIFSIQVQIWITVAKAMTAFETAEESETRRLNKYMQQGRVQKKCLLFPIVRTTVQLTIRQSLLIRGFLVSEMKRAQNSPGGKSAYYSFVGDIAAYIKNAGVTAFLLTLKFGIQTRLPALALSSLSGDIQKVKQLMVLYREKGENGPYMTLLGDPDQMQFAPAEYSLLYSYAMGVASVLESSTTRYQFARDFMNPTFWRIGVESAQTLATSVDEGMASELQLGKQSRAVLSEMMQKVAGSAGEYTMNAPAASVMVGSGVGESTRPLTSKVGSSRIQSDGAQIPPGFNTLEEYYDYMRSEGAGKAGTSAGTSSKPKTPGLDDDTDNQGDWSL</sequence>
<evidence type="ECO:0000256" key="1">
    <source>
        <dbReference type="ARBA" id="ARBA00007642"/>
    </source>
</evidence>
<evidence type="ECO:0000313" key="11">
    <source>
        <dbReference type="EMBL" id="ARU83012.1"/>
    </source>
</evidence>
<dbReference type="OrthoDB" id="3094at10239"/>
<keyword evidence="7 9" id="KW-1035">Host cytoplasm</keyword>
<dbReference type="Pfam" id="PF00973">
    <property type="entry name" value="Paramyxo_ncap"/>
    <property type="match status" value="1"/>
</dbReference>
<reference evidence="11 12" key="1">
    <citation type="submission" date="2017-01" db="EMBL/GenBank/DDBJ databases">
        <title>Novel clade of avian paramyxoviruses in Antarctic Penguins.</title>
        <authorList>
            <person name="Neira V."/>
            <person name="Barriga G."/>
            <person name="Verdugo C."/>
            <person name="Mor S."/>
            <person name="Ng T.F.F."/>
            <person name="Del Rio J J."/>
            <person name="Tapia R."/>
            <person name="Garcia V."/>
            <person name="Rodrigues P."/>
            <person name="Briceno C."/>
            <person name="Medina R."/>
            <person name="Gonzalez-Acuna D."/>
        </authorList>
    </citation>
    <scope>NUCLEOTIDE SEQUENCE [LARGE SCALE GENOMIC DNA]</scope>
    <source>
        <strain evidence="11">002</strain>
    </source>
</reference>
<accession>A0A1Y0KCB8</accession>
<evidence type="ECO:0000256" key="4">
    <source>
        <dbReference type="ARBA" id="ARBA00022844"/>
    </source>
</evidence>
<evidence type="ECO:0000256" key="8">
    <source>
        <dbReference type="ARBA" id="ARBA00023274"/>
    </source>
</evidence>
<evidence type="ECO:0000256" key="2">
    <source>
        <dbReference type="ARBA" id="ARBA00022497"/>
    </source>
</evidence>
<dbReference type="GO" id="GO:1990904">
    <property type="term" value="C:ribonucleoprotein complex"/>
    <property type="evidence" value="ECO:0007669"/>
    <property type="project" value="UniProtKB-KW"/>
</dbReference>
<dbReference type="Proteomes" id="UP000240817">
    <property type="component" value="Segment"/>
</dbReference>
<keyword evidence="4 9" id="KW-0946">Virion</keyword>
<dbReference type="GO" id="GO:0003723">
    <property type="term" value="F:RNA binding"/>
    <property type="evidence" value="ECO:0007669"/>
    <property type="project" value="UniProtKB-KW"/>
</dbReference>
<feature type="region of interest" description="Disordered" evidence="10">
    <location>
        <begin position="454"/>
        <end position="475"/>
    </location>
</feature>
<feature type="compositionally biased region" description="Polar residues" evidence="10">
    <location>
        <begin position="456"/>
        <end position="471"/>
    </location>
</feature>
<keyword evidence="2 9" id="KW-1139">Helical capsid protein</keyword>
<evidence type="ECO:0000256" key="3">
    <source>
        <dbReference type="ARBA" id="ARBA00022561"/>
    </source>
</evidence>